<sequence>MRKILSFYSILCSSEGTRGAVGWNCTSGRNIGARFAESIAKSTETAEEPPDRETVIDRTGPAAVQRSGKIAISA</sequence>
<protein>
    <recommendedName>
        <fullName evidence="3">Secreted protein</fullName>
    </recommendedName>
</protein>
<organism evidence="1 2">
    <name type="scientific">Mesorhizobium album</name>
    <dbReference type="NCBI Taxonomy" id="3072314"/>
    <lineage>
        <taxon>Bacteria</taxon>
        <taxon>Pseudomonadati</taxon>
        <taxon>Pseudomonadota</taxon>
        <taxon>Alphaproteobacteria</taxon>
        <taxon>Hyphomicrobiales</taxon>
        <taxon>Phyllobacteriaceae</taxon>
        <taxon>Mesorhizobium</taxon>
    </lineage>
</organism>
<evidence type="ECO:0000313" key="2">
    <source>
        <dbReference type="Proteomes" id="UP001287059"/>
    </source>
</evidence>
<proteinExistence type="predicted"/>
<reference evidence="1 2" key="1">
    <citation type="submission" date="2023-08" db="EMBL/GenBank/DDBJ databases">
        <title>Implementing the SeqCode for naming new Mesorhizobium species isolated from Vachellia karroo root nodules.</title>
        <authorList>
            <person name="Van Lill M."/>
        </authorList>
    </citation>
    <scope>NUCLEOTIDE SEQUENCE [LARGE SCALE GENOMIC DNA]</scope>
    <source>
        <strain evidence="1 2">VK24D</strain>
    </source>
</reference>
<comment type="caution">
    <text evidence="1">The sequence shown here is derived from an EMBL/GenBank/DDBJ whole genome shotgun (WGS) entry which is preliminary data.</text>
</comment>
<name>A0ABU4XVY1_9HYPH</name>
<dbReference type="RefSeq" id="WP_320286991.1">
    <property type="nucleotide sequence ID" value="NZ_JAVIIW010000008.1"/>
</dbReference>
<dbReference type="Proteomes" id="UP001287059">
    <property type="component" value="Unassembled WGS sequence"/>
</dbReference>
<keyword evidence="2" id="KW-1185">Reference proteome</keyword>
<accession>A0ABU4XVY1</accession>
<evidence type="ECO:0000313" key="1">
    <source>
        <dbReference type="EMBL" id="MDX8478581.1"/>
    </source>
</evidence>
<evidence type="ECO:0008006" key="3">
    <source>
        <dbReference type="Google" id="ProtNLM"/>
    </source>
</evidence>
<dbReference type="EMBL" id="JAVIIW010000008">
    <property type="protein sequence ID" value="MDX8478581.1"/>
    <property type="molecule type" value="Genomic_DNA"/>
</dbReference>
<gene>
    <name evidence="1" type="ORF">RFN28_08810</name>
</gene>